<organism evidence="1">
    <name type="scientific">Rhizophora mucronata</name>
    <name type="common">Asiatic mangrove</name>
    <dbReference type="NCBI Taxonomy" id="61149"/>
    <lineage>
        <taxon>Eukaryota</taxon>
        <taxon>Viridiplantae</taxon>
        <taxon>Streptophyta</taxon>
        <taxon>Embryophyta</taxon>
        <taxon>Tracheophyta</taxon>
        <taxon>Spermatophyta</taxon>
        <taxon>Magnoliopsida</taxon>
        <taxon>eudicotyledons</taxon>
        <taxon>Gunneridae</taxon>
        <taxon>Pentapetalae</taxon>
        <taxon>rosids</taxon>
        <taxon>fabids</taxon>
        <taxon>Malpighiales</taxon>
        <taxon>Rhizophoraceae</taxon>
        <taxon>Rhizophora</taxon>
    </lineage>
</organism>
<protein>
    <submittedName>
        <fullName evidence="1">Uncharacterized protein</fullName>
    </submittedName>
</protein>
<accession>A0A2P2NI81</accession>
<dbReference type="EMBL" id="GGEC01061714">
    <property type="protein sequence ID" value="MBX42198.1"/>
    <property type="molecule type" value="Transcribed_RNA"/>
</dbReference>
<sequence>MVHNLIKFQKLLHVTLKASYYC</sequence>
<proteinExistence type="predicted"/>
<name>A0A2P2NI81_RHIMU</name>
<evidence type="ECO:0000313" key="1">
    <source>
        <dbReference type="EMBL" id="MBX42198.1"/>
    </source>
</evidence>
<dbReference type="AlphaFoldDB" id="A0A2P2NI81"/>
<reference evidence="1" key="1">
    <citation type="submission" date="2018-02" db="EMBL/GenBank/DDBJ databases">
        <title>Rhizophora mucronata_Transcriptome.</title>
        <authorList>
            <person name="Meera S.P."/>
            <person name="Sreeshan A."/>
            <person name="Augustine A."/>
        </authorList>
    </citation>
    <scope>NUCLEOTIDE SEQUENCE</scope>
    <source>
        <tissue evidence="1">Leaf</tissue>
    </source>
</reference>